<dbReference type="Proteomes" id="UP001281147">
    <property type="component" value="Unassembled WGS sequence"/>
</dbReference>
<reference evidence="1" key="1">
    <citation type="submission" date="2023-07" db="EMBL/GenBank/DDBJ databases">
        <title>Black Yeasts Isolated from many extreme environments.</title>
        <authorList>
            <person name="Coleine C."/>
            <person name="Stajich J.E."/>
            <person name="Selbmann L."/>
        </authorList>
    </citation>
    <scope>NUCLEOTIDE SEQUENCE</scope>
    <source>
        <strain evidence="1">CCFEE 5714</strain>
    </source>
</reference>
<name>A0ACC3NET2_9PEZI</name>
<keyword evidence="2" id="KW-1185">Reference proteome</keyword>
<proteinExistence type="predicted"/>
<dbReference type="EMBL" id="JAUTXU010000047">
    <property type="protein sequence ID" value="KAK3715705.1"/>
    <property type="molecule type" value="Genomic_DNA"/>
</dbReference>
<evidence type="ECO:0000313" key="2">
    <source>
        <dbReference type="Proteomes" id="UP001281147"/>
    </source>
</evidence>
<sequence>MEDATIDQFFSNLSLYLPPQNLQFEGGNVIIKLSDRVEDQLLLHESVLSAASERFRLRFSNHAFAGPREATSPRTGKSVKVYEYQLTSTDDTFCLTDEGEAESKDQPDDTHFWHAFQGSALVEGFLRRNYGPEIGLSGYTYQDLRAQVVFEHKLLFATLYDQPFDTDFPHSSNAVYTLTEIAALAHYYLLLPSVAGRLASRFEAVPGIWEDVARNSTFYLALSTKLRSANIFEDALRHYVGMSLESKAMWKVHPSDDPDVARIAFGAQLRLQDRMHTLTKELRELGLSWYQSKPWETTKRRRGPKVRTTWLASGREKKTLADKCRWLAASIYREFLDQKIYGESHWSHLKYGNTDPPNGQVDAGSLRIACQAILDANKSPEKLELFNKMVAAR</sequence>
<accession>A0ACC3NET2</accession>
<protein>
    <submittedName>
        <fullName evidence="1">Uncharacterized protein</fullName>
    </submittedName>
</protein>
<gene>
    <name evidence="1" type="ORF">LTR37_006930</name>
</gene>
<comment type="caution">
    <text evidence="1">The sequence shown here is derived from an EMBL/GenBank/DDBJ whole genome shotgun (WGS) entry which is preliminary data.</text>
</comment>
<evidence type="ECO:0000313" key="1">
    <source>
        <dbReference type="EMBL" id="KAK3715705.1"/>
    </source>
</evidence>
<organism evidence="1 2">
    <name type="scientific">Vermiconidia calcicola</name>
    <dbReference type="NCBI Taxonomy" id="1690605"/>
    <lineage>
        <taxon>Eukaryota</taxon>
        <taxon>Fungi</taxon>
        <taxon>Dikarya</taxon>
        <taxon>Ascomycota</taxon>
        <taxon>Pezizomycotina</taxon>
        <taxon>Dothideomycetes</taxon>
        <taxon>Dothideomycetidae</taxon>
        <taxon>Mycosphaerellales</taxon>
        <taxon>Extremaceae</taxon>
        <taxon>Vermiconidia</taxon>
    </lineage>
</organism>